<dbReference type="InterPro" id="IPR008979">
    <property type="entry name" value="Galactose-bd-like_sf"/>
</dbReference>
<feature type="signal peptide" evidence="1">
    <location>
        <begin position="1"/>
        <end position="23"/>
    </location>
</feature>
<name>A0A518ETX9_9BACT</name>
<dbReference type="OrthoDB" id="264044at2"/>
<organism evidence="2 3">
    <name type="scientific">Saltatorellus ferox</name>
    <dbReference type="NCBI Taxonomy" id="2528018"/>
    <lineage>
        <taxon>Bacteria</taxon>
        <taxon>Pseudomonadati</taxon>
        <taxon>Planctomycetota</taxon>
        <taxon>Planctomycetia</taxon>
        <taxon>Planctomycetia incertae sedis</taxon>
        <taxon>Saltatorellus</taxon>
    </lineage>
</organism>
<keyword evidence="3" id="KW-1185">Reference proteome</keyword>
<dbReference type="Proteomes" id="UP000320390">
    <property type="component" value="Chromosome"/>
</dbReference>
<gene>
    <name evidence="2" type="ORF">Poly30_30660</name>
</gene>
<accession>A0A518ETX9</accession>
<keyword evidence="1" id="KW-0732">Signal</keyword>
<protein>
    <recommendedName>
        <fullName evidence="4">Carbohydrate binding domain protein</fullName>
    </recommendedName>
</protein>
<feature type="chain" id="PRO_5022028113" description="Carbohydrate binding domain protein" evidence="1">
    <location>
        <begin position="24"/>
        <end position="328"/>
    </location>
</feature>
<dbReference type="AlphaFoldDB" id="A0A518ETX9"/>
<proteinExistence type="predicted"/>
<evidence type="ECO:0000313" key="2">
    <source>
        <dbReference type="EMBL" id="QDV07540.1"/>
    </source>
</evidence>
<dbReference type="RefSeq" id="WP_145198660.1">
    <property type="nucleotide sequence ID" value="NZ_CP036434.1"/>
</dbReference>
<reference evidence="2 3" key="1">
    <citation type="submission" date="2019-02" db="EMBL/GenBank/DDBJ databases">
        <title>Deep-cultivation of Planctomycetes and their phenomic and genomic characterization uncovers novel biology.</title>
        <authorList>
            <person name="Wiegand S."/>
            <person name="Jogler M."/>
            <person name="Boedeker C."/>
            <person name="Pinto D."/>
            <person name="Vollmers J."/>
            <person name="Rivas-Marin E."/>
            <person name="Kohn T."/>
            <person name="Peeters S.H."/>
            <person name="Heuer A."/>
            <person name="Rast P."/>
            <person name="Oberbeckmann S."/>
            <person name="Bunk B."/>
            <person name="Jeske O."/>
            <person name="Meyerdierks A."/>
            <person name="Storesund J.E."/>
            <person name="Kallscheuer N."/>
            <person name="Luecker S."/>
            <person name="Lage O.M."/>
            <person name="Pohl T."/>
            <person name="Merkel B.J."/>
            <person name="Hornburger P."/>
            <person name="Mueller R.-W."/>
            <person name="Bruemmer F."/>
            <person name="Labrenz M."/>
            <person name="Spormann A.M."/>
            <person name="Op den Camp H."/>
            <person name="Overmann J."/>
            <person name="Amann R."/>
            <person name="Jetten M.S.M."/>
            <person name="Mascher T."/>
            <person name="Medema M.H."/>
            <person name="Devos D.P."/>
            <person name="Kaster A.-K."/>
            <person name="Ovreas L."/>
            <person name="Rohde M."/>
            <person name="Galperin M.Y."/>
            <person name="Jogler C."/>
        </authorList>
    </citation>
    <scope>NUCLEOTIDE SEQUENCE [LARGE SCALE GENOMIC DNA]</scope>
    <source>
        <strain evidence="2 3">Poly30</strain>
    </source>
</reference>
<sequence length="328" mass="32575" precursor="true">MNKTLLTTLAGFLASASLNAAMAAPQTNLAVNGDFELGDTSSWVSFPTPNSTFDVTMDANTGTFAGTVFNDDQASAAVIKQANLGAGVVATGDVVTITFSAKGSGAAGGVVFAEFFSEIAGGGVSSSEILSGAPLPLTGSYQTFTFTATAGSDVSGGVTLQFAVVTGANIGSTSELFVDDVSVSVPGGATNYCTAAPNSTGATGVMSASGSFVAADNSLTLTASDLPTNAFGFFITSMTQGFVANPAGSAGNLCVAGAIGRFVFPGQTQSSGAGGSFSLTPDLGQIPTGTVIVPALPGQTWNFQAWHRDAVGGMTTSNFTDGLSLTFQ</sequence>
<evidence type="ECO:0000313" key="3">
    <source>
        <dbReference type="Proteomes" id="UP000320390"/>
    </source>
</evidence>
<dbReference type="EMBL" id="CP036434">
    <property type="protein sequence ID" value="QDV07540.1"/>
    <property type="molecule type" value="Genomic_DNA"/>
</dbReference>
<dbReference type="Gene3D" id="2.60.120.260">
    <property type="entry name" value="Galactose-binding domain-like"/>
    <property type="match status" value="1"/>
</dbReference>
<dbReference type="SUPFAM" id="SSF49785">
    <property type="entry name" value="Galactose-binding domain-like"/>
    <property type="match status" value="1"/>
</dbReference>
<evidence type="ECO:0008006" key="4">
    <source>
        <dbReference type="Google" id="ProtNLM"/>
    </source>
</evidence>
<evidence type="ECO:0000256" key="1">
    <source>
        <dbReference type="SAM" id="SignalP"/>
    </source>
</evidence>